<evidence type="ECO:0000256" key="2">
    <source>
        <dbReference type="ARBA" id="ARBA00022741"/>
    </source>
</evidence>
<evidence type="ECO:0000259" key="15">
    <source>
        <dbReference type="PROSITE" id="PS51198"/>
    </source>
</evidence>
<dbReference type="GO" id="GO:0000725">
    <property type="term" value="P:recombinational repair"/>
    <property type="evidence" value="ECO:0007669"/>
    <property type="project" value="TreeGrafter"/>
</dbReference>
<evidence type="ECO:0000256" key="4">
    <source>
        <dbReference type="ARBA" id="ARBA00022801"/>
    </source>
</evidence>
<dbReference type="SUPFAM" id="SSF52540">
    <property type="entry name" value="P-loop containing nucleoside triphosphate hydrolases"/>
    <property type="match status" value="1"/>
</dbReference>
<evidence type="ECO:0000313" key="17">
    <source>
        <dbReference type="EMBL" id="EFF68455.1"/>
    </source>
</evidence>
<keyword evidence="1" id="KW-0540">Nuclease</keyword>
<evidence type="ECO:0000256" key="9">
    <source>
        <dbReference type="ARBA" id="ARBA00023204"/>
    </source>
</evidence>
<comment type="catalytic activity">
    <reaction evidence="13">
        <text>ATP + H2O = ADP + phosphate + H(+)</text>
        <dbReference type="Rhea" id="RHEA:13065"/>
        <dbReference type="ChEBI" id="CHEBI:15377"/>
        <dbReference type="ChEBI" id="CHEBI:15378"/>
        <dbReference type="ChEBI" id="CHEBI:30616"/>
        <dbReference type="ChEBI" id="CHEBI:43474"/>
        <dbReference type="ChEBI" id="CHEBI:456216"/>
        <dbReference type="EC" id="5.6.2.4"/>
    </reaction>
</comment>
<reference evidence="17 18" key="1">
    <citation type="submission" date="2010-02" db="EMBL/GenBank/DDBJ databases">
        <authorList>
            <person name="Weinstock G."/>
            <person name="Sodergren E."/>
            <person name="Clifton S."/>
            <person name="Fulton L."/>
            <person name="Fulton B."/>
            <person name="Courtney L."/>
            <person name="Fronick C."/>
            <person name="Harrison M."/>
            <person name="Strong C."/>
            <person name="Farmer C."/>
            <person name="Delahaunty K."/>
            <person name="Markovic C."/>
            <person name="Hall O."/>
            <person name="Minx P."/>
            <person name="Tomlinson C."/>
            <person name="Mitreva M."/>
            <person name="Nelson J."/>
            <person name="Hou S."/>
            <person name="Wollam A."/>
            <person name="Pepin K.H."/>
            <person name="Johnson M."/>
            <person name="Bhonagiri V."/>
            <person name="Zhang X."/>
            <person name="Suruliraj S."/>
            <person name="Warren W."/>
            <person name="Chinwalla A."/>
            <person name="Mardis E.R."/>
            <person name="Wilson R.K."/>
        </authorList>
    </citation>
    <scope>NUCLEOTIDE SEQUENCE [LARGE SCALE GENOMIC DNA]</scope>
    <source>
        <strain evidence="17 18">DSM 2876</strain>
    </source>
</reference>
<keyword evidence="4 14" id="KW-0378">Hydrolase</keyword>
<dbReference type="Gene3D" id="1.10.486.10">
    <property type="entry name" value="PCRA, domain 4"/>
    <property type="match status" value="1"/>
</dbReference>
<keyword evidence="7 14" id="KW-0067">ATP-binding</keyword>
<protein>
    <recommendedName>
        <fullName evidence="12">DNA 3'-5' helicase</fullName>
        <ecNumber evidence="12">5.6.2.4</ecNumber>
    </recommendedName>
</protein>
<keyword evidence="6" id="KW-0269">Exonuclease</keyword>
<dbReference type="PROSITE" id="PS51198">
    <property type="entry name" value="UVRD_HELICASE_ATP_BIND"/>
    <property type="match status" value="1"/>
</dbReference>
<sequence length="1187" mass="137217">MIFSQKSDWRIRKMSNWTSEQQTAIYERNCNLLVSAAAGSGKTAVLVERIVSRVFDERNPVDIDRIVIVTFTKSAAGEMKERLTKRFEDILKADCGNRRAIRQIALINHAKITTIDSFCSYILKNYYNTIGYEPSYRIADKGETELIKEDVYNELLEERLKNNDENLITAINSLTQGKSIAPFFDIIKKLYDASESHPWPKEWLSDCAKLYDIDNEEELNASPVIEYLFSYIKELLNEMSQSYDNLIELCEDPGLSGVRDVLCDDKSKVTRLLECNSFTELNNNADKNFRTKPRAGKGTDKELSDYITAERNSLKKEITEIIDLYCCYPYEDIIDEVACVRTSITAVVDFTTEFADRYREAKEERQIAEFSDVAHRALEILVSKEGKTEKYTHVADELSELYDEIYIDEYQDSNYVQEKILNAVSRCRFGCNNIFMVGDVKQSIYRFRMARPEIFIDKYNTYTEEQSPERKIELHKNFRSTVNVINSVNDIFRRIMKKSVGNIEYNDDAALNYGGNIKDEINTDTDICMYVKESDDYNDDSKGIINAEIAAMRIKEIMAENEELTYKDFVILLRSGKDAGPEYVDTLGNMGIPADYASTTGYFSAYEVRLIIDVLKVIDNERQEIPLLAVMKSYFAGFTANEMALIKGNRRKKNYYDCLCEFSKGDGETAKKCRKFMNFIGEYRKKAGVMTIRELVSELIYSTGYYDYVGFLLNGSRRKMNINMFILQAEKFEKTSFSGLFNFVRYIDKIRNYDVDFGEAGNAGNDNNYVRIMTIHQSKGLQFPVVILGNSDKRFNEEDLKSKIIIDEDFGISMDYVDLKSRRKQKFLFKEIMKKKYEREGTGEEIRLLYVALTRAVQKLVVTGVVSSKKYEEFTSDIDRSIIDMKFILGNKNYISLILGALQSDELCGKYNYICYDNELLTDNVKDAVKEDLTDINELFRRAFSGRKDTEQVKNTVEYIYPHKEIKNLKSKYSVSEIKHMSMEENEDEASKVIAPERTKAVPRFRKGVDEEVKGTLRGTAYHRFFEILNYDCCKDYNSIEEYLKTSVAAGKISEEYAGLINLKRFEEFLQTDLGKRMGSAYKKGLLFREQPFIMELGADMIDKEYPSDEKILVQGIVDAFFFEEDKVYIVDYKTDRVEQGKAGEKALVERYHKQLELYADTISRVTGKETGGCYIYSTCLKKEILI</sequence>
<dbReference type="Pfam" id="PF00580">
    <property type="entry name" value="UvrD-helicase"/>
    <property type="match status" value="1"/>
</dbReference>
<keyword evidence="8" id="KW-0238">DNA-binding</keyword>
<dbReference type="Proteomes" id="UP000006238">
    <property type="component" value="Unassembled WGS sequence"/>
</dbReference>
<keyword evidence="3" id="KW-0227">DNA damage</keyword>
<dbReference type="Pfam" id="PF13361">
    <property type="entry name" value="UvrD_C"/>
    <property type="match status" value="1"/>
</dbReference>
<dbReference type="GO" id="GO:0004527">
    <property type="term" value="F:exonuclease activity"/>
    <property type="evidence" value="ECO:0007669"/>
    <property type="project" value="UniProtKB-KW"/>
</dbReference>
<dbReference type="SUPFAM" id="SSF52980">
    <property type="entry name" value="Restriction endonuclease-like"/>
    <property type="match status" value="1"/>
</dbReference>
<keyword evidence="10" id="KW-0413">Isomerase</keyword>
<keyword evidence="18" id="KW-1185">Reference proteome</keyword>
<keyword evidence="5 14" id="KW-0347">Helicase</keyword>
<dbReference type="InterPro" id="IPR014152">
    <property type="entry name" value="AddA"/>
</dbReference>
<dbReference type="InterPro" id="IPR000212">
    <property type="entry name" value="DNA_helicase_UvrD/REP"/>
</dbReference>
<evidence type="ECO:0000256" key="6">
    <source>
        <dbReference type="ARBA" id="ARBA00022839"/>
    </source>
</evidence>
<feature type="domain" description="UvrD-like helicase C-terminal" evidence="16">
    <location>
        <begin position="486"/>
        <end position="780"/>
    </location>
</feature>
<dbReference type="eggNOG" id="COG1074">
    <property type="taxonomic scope" value="Bacteria"/>
</dbReference>
<evidence type="ECO:0000256" key="11">
    <source>
        <dbReference type="ARBA" id="ARBA00034617"/>
    </source>
</evidence>
<dbReference type="PROSITE" id="PS51217">
    <property type="entry name" value="UVRD_HELICASE_CTER"/>
    <property type="match status" value="1"/>
</dbReference>
<evidence type="ECO:0000256" key="14">
    <source>
        <dbReference type="PROSITE-ProRule" id="PRU00560"/>
    </source>
</evidence>
<dbReference type="AlphaFoldDB" id="D4S0V7"/>
<dbReference type="GO" id="GO:0043138">
    <property type="term" value="F:3'-5' DNA helicase activity"/>
    <property type="evidence" value="ECO:0007669"/>
    <property type="project" value="UniProtKB-EC"/>
</dbReference>
<keyword evidence="2 14" id="KW-0547">Nucleotide-binding</keyword>
<dbReference type="InterPro" id="IPR014017">
    <property type="entry name" value="DNA_helicase_UvrD-like_C"/>
</dbReference>
<proteinExistence type="predicted"/>
<name>D4S0V7_9FIRM</name>
<dbReference type="GO" id="GO:0005524">
    <property type="term" value="F:ATP binding"/>
    <property type="evidence" value="ECO:0007669"/>
    <property type="project" value="UniProtKB-UniRule"/>
</dbReference>
<dbReference type="InterPro" id="IPR027417">
    <property type="entry name" value="P-loop_NTPase"/>
</dbReference>
<organism evidence="17 18">
    <name type="scientific">Eshraghiella crossota DSM 2876</name>
    <dbReference type="NCBI Taxonomy" id="511680"/>
    <lineage>
        <taxon>Bacteria</taxon>
        <taxon>Bacillati</taxon>
        <taxon>Bacillota</taxon>
        <taxon>Clostridia</taxon>
        <taxon>Lachnospirales</taxon>
        <taxon>Lachnospiraceae</taxon>
        <taxon>Eshraghiella</taxon>
    </lineage>
</organism>
<evidence type="ECO:0000256" key="13">
    <source>
        <dbReference type="ARBA" id="ARBA00048988"/>
    </source>
</evidence>
<evidence type="ECO:0000256" key="1">
    <source>
        <dbReference type="ARBA" id="ARBA00022722"/>
    </source>
</evidence>
<evidence type="ECO:0000256" key="7">
    <source>
        <dbReference type="ARBA" id="ARBA00022840"/>
    </source>
</evidence>
<dbReference type="PANTHER" id="PTHR11070:SF48">
    <property type="entry name" value="ATP-DEPENDENT HELICASE_NUCLEASE SUBUNIT A"/>
    <property type="match status" value="1"/>
</dbReference>
<dbReference type="NCBIfam" id="TIGR02785">
    <property type="entry name" value="addA_Gpos"/>
    <property type="match status" value="1"/>
</dbReference>
<dbReference type="GO" id="GO:0016887">
    <property type="term" value="F:ATP hydrolysis activity"/>
    <property type="evidence" value="ECO:0007669"/>
    <property type="project" value="RHEA"/>
</dbReference>
<dbReference type="EMBL" id="ABWN01000030">
    <property type="protein sequence ID" value="EFF68455.1"/>
    <property type="molecule type" value="Genomic_DNA"/>
</dbReference>
<dbReference type="EC" id="5.6.2.4" evidence="12"/>
<dbReference type="InterPro" id="IPR038726">
    <property type="entry name" value="PDDEXK_AddAB-type"/>
</dbReference>
<evidence type="ECO:0000259" key="16">
    <source>
        <dbReference type="PROSITE" id="PS51217"/>
    </source>
</evidence>
<comment type="caution">
    <text evidence="17">The sequence shown here is derived from an EMBL/GenBank/DDBJ whole genome shotgun (WGS) entry which is preliminary data.</text>
</comment>
<evidence type="ECO:0000313" key="18">
    <source>
        <dbReference type="Proteomes" id="UP000006238"/>
    </source>
</evidence>
<dbReference type="GO" id="GO:0005829">
    <property type="term" value="C:cytosol"/>
    <property type="evidence" value="ECO:0007669"/>
    <property type="project" value="TreeGrafter"/>
</dbReference>
<dbReference type="Pfam" id="PF12705">
    <property type="entry name" value="PDDEXK_1"/>
    <property type="match status" value="1"/>
</dbReference>
<dbReference type="InterPro" id="IPR014016">
    <property type="entry name" value="UvrD-like_ATP-bd"/>
</dbReference>
<feature type="binding site" evidence="14">
    <location>
        <begin position="36"/>
        <end position="43"/>
    </location>
    <ligand>
        <name>ATP</name>
        <dbReference type="ChEBI" id="CHEBI:30616"/>
    </ligand>
</feature>
<dbReference type="GO" id="GO:0033202">
    <property type="term" value="C:DNA helicase complex"/>
    <property type="evidence" value="ECO:0007669"/>
    <property type="project" value="TreeGrafter"/>
</dbReference>
<dbReference type="GO" id="GO:0003677">
    <property type="term" value="F:DNA binding"/>
    <property type="evidence" value="ECO:0007669"/>
    <property type="project" value="UniProtKB-KW"/>
</dbReference>
<dbReference type="GO" id="GO:0006302">
    <property type="term" value="P:double-strand break repair"/>
    <property type="evidence" value="ECO:0007669"/>
    <property type="project" value="InterPro"/>
</dbReference>
<dbReference type="HOGENOM" id="CLU_001114_3_1_9"/>
<evidence type="ECO:0000256" key="3">
    <source>
        <dbReference type="ARBA" id="ARBA00022763"/>
    </source>
</evidence>
<dbReference type="Gene3D" id="3.40.50.300">
    <property type="entry name" value="P-loop containing nucleotide triphosphate hydrolases"/>
    <property type="match status" value="4"/>
</dbReference>
<evidence type="ECO:0000256" key="8">
    <source>
        <dbReference type="ARBA" id="ARBA00023125"/>
    </source>
</evidence>
<comment type="catalytic activity">
    <reaction evidence="11">
        <text>Couples ATP hydrolysis with the unwinding of duplex DNA by translocating in the 3'-5' direction.</text>
        <dbReference type="EC" id="5.6.2.4"/>
    </reaction>
</comment>
<accession>D4S0V7</accession>
<evidence type="ECO:0000256" key="10">
    <source>
        <dbReference type="ARBA" id="ARBA00023235"/>
    </source>
</evidence>
<dbReference type="Gene3D" id="3.90.320.10">
    <property type="match status" value="1"/>
</dbReference>
<feature type="domain" description="UvrD-like helicase ATP-binding" evidence="15">
    <location>
        <begin position="15"/>
        <end position="481"/>
    </location>
</feature>
<dbReference type="STRING" id="45851.BHV86_09180"/>
<keyword evidence="9" id="KW-0234">DNA repair</keyword>
<evidence type="ECO:0000256" key="12">
    <source>
        <dbReference type="ARBA" id="ARBA00034808"/>
    </source>
</evidence>
<evidence type="ECO:0000256" key="5">
    <source>
        <dbReference type="ARBA" id="ARBA00022806"/>
    </source>
</evidence>
<dbReference type="PANTHER" id="PTHR11070">
    <property type="entry name" value="UVRD / RECB / PCRA DNA HELICASE FAMILY MEMBER"/>
    <property type="match status" value="1"/>
</dbReference>
<dbReference type="InterPro" id="IPR011604">
    <property type="entry name" value="PDDEXK-like_dom_sf"/>
</dbReference>
<gene>
    <name evidence="17" type="primary">addA</name>
    <name evidence="17" type="ORF">BUTYVIB_01727</name>
</gene>
<dbReference type="InterPro" id="IPR011335">
    <property type="entry name" value="Restrct_endonuc-II-like"/>
</dbReference>